<protein>
    <submittedName>
        <fullName evidence="1">Uncharacterized protein</fullName>
    </submittedName>
</protein>
<comment type="caution">
    <text evidence="1">The sequence shown here is derived from an EMBL/GenBank/DDBJ whole genome shotgun (WGS) entry which is preliminary data.</text>
</comment>
<gene>
    <name evidence="1" type="ORF">VNO77_04333</name>
</gene>
<name>A0AAN9R4Q1_CANGL</name>
<dbReference type="Proteomes" id="UP001367508">
    <property type="component" value="Unassembled WGS sequence"/>
</dbReference>
<organism evidence="1 2">
    <name type="scientific">Canavalia gladiata</name>
    <name type="common">Sword bean</name>
    <name type="synonym">Dolichos gladiatus</name>
    <dbReference type="NCBI Taxonomy" id="3824"/>
    <lineage>
        <taxon>Eukaryota</taxon>
        <taxon>Viridiplantae</taxon>
        <taxon>Streptophyta</taxon>
        <taxon>Embryophyta</taxon>
        <taxon>Tracheophyta</taxon>
        <taxon>Spermatophyta</taxon>
        <taxon>Magnoliopsida</taxon>
        <taxon>eudicotyledons</taxon>
        <taxon>Gunneridae</taxon>
        <taxon>Pentapetalae</taxon>
        <taxon>rosids</taxon>
        <taxon>fabids</taxon>
        <taxon>Fabales</taxon>
        <taxon>Fabaceae</taxon>
        <taxon>Papilionoideae</taxon>
        <taxon>50 kb inversion clade</taxon>
        <taxon>NPAAA clade</taxon>
        <taxon>indigoferoid/millettioid clade</taxon>
        <taxon>Phaseoleae</taxon>
        <taxon>Canavalia</taxon>
    </lineage>
</organism>
<proteinExistence type="predicted"/>
<keyword evidence="2" id="KW-1185">Reference proteome</keyword>
<dbReference type="EMBL" id="JAYMYQ010000001">
    <property type="protein sequence ID" value="KAK7362225.1"/>
    <property type="molecule type" value="Genomic_DNA"/>
</dbReference>
<dbReference type="AlphaFoldDB" id="A0AAN9R4Q1"/>
<reference evidence="1 2" key="1">
    <citation type="submission" date="2024-01" db="EMBL/GenBank/DDBJ databases">
        <title>The genomes of 5 underutilized Papilionoideae crops provide insights into root nodulation and disease resistanc.</title>
        <authorList>
            <person name="Jiang F."/>
        </authorList>
    </citation>
    <scope>NUCLEOTIDE SEQUENCE [LARGE SCALE GENOMIC DNA]</scope>
    <source>
        <strain evidence="1">LVBAO_FW01</strain>
        <tissue evidence="1">Leaves</tissue>
    </source>
</reference>
<sequence length="130" mass="14983">MNFGEPYTVRGFRCTCKTLGSLRLRGVFSFSHLLLSFFLPRRYPSCWSRKNRDLGSIGVDGRTVTTSDHMLKSEFAPNRKIMVSEVLKMLIGSTTFKREDMFILEIDQQDFRLKPMIAQSSMGKQKKSCN</sequence>
<accession>A0AAN9R4Q1</accession>
<evidence type="ECO:0000313" key="1">
    <source>
        <dbReference type="EMBL" id="KAK7362225.1"/>
    </source>
</evidence>
<evidence type="ECO:0000313" key="2">
    <source>
        <dbReference type="Proteomes" id="UP001367508"/>
    </source>
</evidence>